<protein>
    <submittedName>
        <fullName evidence="9">Uncharacterized protein</fullName>
    </submittedName>
</protein>
<evidence type="ECO:0000313" key="9">
    <source>
        <dbReference type="EMBL" id="KAJ6424727.1"/>
    </source>
</evidence>
<feature type="domain" description="Cytosol aminopeptidase" evidence="7">
    <location>
        <begin position="90"/>
        <end position="164"/>
    </location>
</feature>
<comment type="similarity">
    <text evidence="1">Belongs to the peptidase M17 family.</text>
</comment>
<evidence type="ECO:0000259" key="7">
    <source>
        <dbReference type="Pfam" id="PF00883"/>
    </source>
</evidence>
<evidence type="ECO:0000256" key="4">
    <source>
        <dbReference type="ARBA" id="ARBA00022670"/>
    </source>
</evidence>
<dbReference type="InterPro" id="IPR000819">
    <property type="entry name" value="Peptidase_M17_C"/>
</dbReference>
<dbReference type="Gene3D" id="3.40.220.10">
    <property type="entry name" value="Leucine Aminopeptidase, subunit E, domain 1"/>
    <property type="match status" value="1"/>
</dbReference>
<dbReference type="GO" id="GO:0005737">
    <property type="term" value="C:cytoplasm"/>
    <property type="evidence" value="ECO:0007669"/>
    <property type="project" value="InterPro"/>
</dbReference>
<organism evidence="9 10">
    <name type="scientific">Salix udensis</name>
    <dbReference type="NCBI Taxonomy" id="889485"/>
    <lineage>
        <taxon>Eukaryota</taxon>
        <taxon>Viridiplantae</taxon>
        <taxon>Streptophyta</taxon>
        <taxon>Embryophyta</taxon>
        <taxon>Tracheophyta</taxon>
        <taxon>Spermatophyta</taxon>
        <taxon>Magnoliopsida</taxon>
        <taxon>eudicotyledons</taxon>
        <taxon>Gunneridae</taxon>
        <taxon>Pentapetalae</taxon>
        <taxon>rosids</taxon>
        <taxon>fabids</taxon>
        <taxon>Malpighiales</taxon>
        <taxon>Salicaceae</taxon>
        <taxon>Saliceae</taxon>
        <taxon>Salix</taxon>
    </lineage>
</organism>
<feature type="region of interest" description="Disordered" evidence="6">
    <location>
        <begin position="1"/>
        <end position="38"/>
    </location>
</feature>
<keyword evidence="4" id="KW-0645">Protease</keyword>
<dbReference type="InterPro" id="IPR043472">
    <property type="entry name" value="Macro_dom-like"/>
</dbReference>
<dbReference type="GO" id="GO:0006508">
    <property type="term" value="P:proteolysis"/>
    <property type="evidence" value="ECO:0007669"/>
    <property type="project" value="UniProtKB-KW"/>
</dbReference>
<feature type="domain" description="Peptidase M17 leucyl aminopeptidase N-terminal" evidence="8">
    <location>
        <begin position="15"/>
        <end position="51"/>
    </location>
</feature>
<dbReference type="InterPro" id="IPR011356">
    <property type="entry name" value="Leucine_aapep/pepB"/>
</dbReference>
<evidence type="ECO:0000256" key="6">
    <source>
        <dbReference type="SAM" id="MobiDB-lite"/>
    </source>
</evidence>
<dbReference type="Proteomes" id="UP001162972">
    <property type="component" value="Chromosome 16"/>
</dbReference>
<sequence length="175" mass="19171">MTKDDSKRFENSLLKNQDTKLGGHLSEASSEEDFTGKPGQSMVLRVPAPEMNQNLILLQRLLLGLCWGHMKITNKKLKYAEDVSSAVIFEKELLNSPANVLTPAVLAEEATKIASTYNDVFSSTILNAKQCKELKMGSYLGVAAASENPPHFIHLCYKPPSGPNKAMLSSVFTEA</sequence>
<keyword evidence="5" id="KW-0378">Hydrolase</keyword>
<dbReference type="PANTHER" id="PTHR11963:SF23">
    <property type="entry name" value="CYTOSOL AMINOPEPTIDASE"/>
    <property type="match status" value="1"/>
</dbReference>
<comment type="subunit">
    <text evidence="2">Homohexamer (dimer of homotrimers).</text>
</comment>
<dbReference type="Gene3D" id="3.40.630.10">
    <property type="entry name" value="Zn peptidases"/>
    <property type="match status" value="1"/>
</dbReference>
<evidence type="ECO:0000256" key="3">
    <source>
        <dbReference type="ARBA" id="ARBA00022438"/>
    </source>
</evidence>
<dbReference type="SUPFAM" id="SSF53187">
    <property type="entry name" value="Zn-dependent exopeptidases"/>
    <property type="match status" value="1"/>
</dbReference>
<gene>
    <name evidence="9" type="ORF">OIU84_025485</name>
</gene>
<dbReference type="GO" id="GO:0030145">
    <property type="term" value="F:manganese ion binding"/>
    <property type="evidence" value="ECO:0007669"/>
    <property type="project" value="InterPro"/>
</dbReference>
<accession>A0AAD6KJM9</accession>
<dbReference type="Pfam" id="PF02789">
    <property type="entry name" value="Peptidase_M17_N"/>
    <property type="match status" value="1"/>
</dbReference>
<dbReference type="GO" id="GO:0070006">
    <property type="term" value="F:metalloaminopeptidase activity"/>
    <property type="evidence" value="ECO:0007669"/>
    <property type="project" value="InterPro"/>
</dbReference>
<reference evidence="9 10" key="1">
    <citation type="journal article" date="2023" name="Int. J. Mol. Sci.">
        <title>De Novo Assembly and Annotation of 11 Diverse Shrub Willow (Salix) Genomes Reveals Novel Gene Organization in Sex-Linked Regions.</title>
        <authorList>
            <person name="Hyden B."/>
            <person name="Feng K."/>
            <person name="Yates T.B."/>
            <person name="Jawdy S."/>
            <person name="Cereghino C."/>
            <person name="Smart L.B."/>
            <person name="Muchero W."/>
        </authorList>
    </citation>
    <scope>NUCLEOTIDE SEQUENCE [LARGE SCALE GENOMIC DNA]</scope>
    <source>
        <tissue evidence="9">Shoot tip</tissue>
    </source>
</reference>
<evidence type="ECO:0000256" key="1">
    <source>
        <dbReference type="ARBA" id="ARBA00009528"/>
    </source>
</evidence>
<dbReference type="EMBL" id="JAPFFJ010000006">
    <property type="protein sequence ID" value="KAJ6424727.1"/>
    <property type="molecule type" value="Genomic_DNA"/>
</dbReference>
<proteinExistence type="inferred from homology"/>
<feature type="compositionally biased region" description="Basic and acidic residues" evidence="6">
    <location>
        <begin position="1"/>
        <end position="10"/>
    </location>
</feature>
<comment type="caution">
    <text evidence="9">The sequence shown here is derived from an EMBL/GenBank/DDBJ whole genome shotgun (WGS) entry which is preliminary data.</text>
</comment>
<evidence type="ECO:0000256" key="2">
    <source>
        <dbReference type="ARBA" id="ARBA00011867"/>
    </source>
</evidence>
<dbReference type="AlphaFoldDB" id="A0AAD6KJM9"/>
<name>A0AAD6KJM9_9ROSI</name>
<evidence type="ECO:0000313" key="10">
    <source>
        <dbReference type="Proteomes" id="UP001162972"/>
    </source>
</evidence>
<keyword evidence="3" id="KW-0031">Aminopeptidase</keyword>
<evidence type="ECO:0000259" key="8">
    <source>
        <dbReference type="Pfam" id="PF02789"/>
    </source>
</evidence>
<keyword evidence="10" id="KW-1185">Reference proteome</keyword>
<dbReference type="InterPro" id="IPR008283">
    <property type="entry name" value="Peptidase_M17_N"/>
</dbReference>
<dbReference type="Pfam" id="PF00883">
    <property type="entry name" value="Peptidase_M17"/>
    <property type="match status" value="1"/>
</dbReference>
<evidence type="ECO:0000256" key="5">
    <source>
        <dbReference type="ARBA" id="ARBA00022801"/>
    </source>
</evidence>
<dbReference type="PANTHER" id="PTHR11963">
    <property type="entry name" value="LEUCINE AMINOPEPTIDASE-RELATED"/>
    <property type="match status" value="1"/>
</dbReference>